<comment type="caution">
    <text evidence="2">The sequence shown here is derived from an EMBL/GenBank/DDBJ whole genome shotgun (WGS) entry which is preliminary data.</text>
</comment>
<feature type="domain" description="Peptidase M12A" evidence="1">
    <location>
        <begin position="150"/>
        <end position="225"/>
    </location>
</feature>
<gene>
    <name evidence="2" type="ORF">JEM65_19410</name>
</gene>
<dbReference type="Gene3D" id="3.40.390.10">
    <property type="entry name" value="Collagenase (Catalytic Domain)"/>
    <property type="match status" value="1"/>
</dbReference>
<dbReference type="RefSeq" id="WP_199603156.1">
    <property type="nucleotide sequence ID" value="NZ_JAEHJZ010000054.1"/>
</dbReference>
<evidence type="ECO:0000313" key="3">
    <source>
        <dbReference type="Proteomes" id="UP000662373"/>
    </source>
</evidence>
<keyword evidence="3" id="KW-1185">Reference proteome</keyword>
<dbReference type="EMBL" id="JAEHJZ010000054">
    <property type="protein sequence ID" value="MBJ7882808.1"/>
    <property type="molecule type" value="Genomic_DNA"/>
</dbReference>
<dbReference type="GO" id="GO:0004222">
    <property type="term" value="F:metalloendopeptidase activity"/>
    <property type="evidence" value="ECO:0007669"/>
    <property type="project" value="InterPro"/>
</dbReference>
<dbReference type="GO" id="GO:0006508">
    <property type="term" value="P:proteolysis"/>
    <property type="evidence" value="ECO:0007669"/>
    <property type="project" value="InterPro"/>
</dbReference>
<proteinExistence type="predicted"/>
<dbReference type="AlphaFoldDB" id="A0A934NJL6"/>
<sequence length="306" mass="35707">MQKKEIYVESYPDRIQARLEKRERIKKRNVPSYINGAARDLVFEDLKLWRVGVLTVSFKGGNKNLHRQISEVASEWSRYGNLVFDFGYDKLTGEYRQWKPDDNSHIRVAFEYKGYWSLVGNDTMDEAIIKPGEITLNLSNFDKQLPINWQGTVLHEFGHAIGFHHEHQSPDTECDFDWVKLYDYLGGPPNYWTKAKVDHNLRQLTEGGLTYSAHDVNSIMHYSFPAWMFKSGIKSSCYTEENHLLSAEDKKMMAEAYPYQIELIAKIDHSRIEHLTELSTMVDLNKATNQVHQKHLEFYLEHGIGE</sequence>
<evidence type="ECO:0000313" key="2">
    <source>
        <dbReference type="EMBL" id="MBJ7882808.1"/>
    </source>
</evidence>
<name>A0A934NJL6_9FLAO</name>
<accession>A0A934NJL6</accession>
<dbReference type="Pfam" id="PF01400">
    <property type="entry name" value="Astacin"/>
    <property type="match status" value="1"/>
</dbReference>
<evidence type="ECO:0000259" key="1">
    <source>
        <dbReference type="Pfam" id="PF01400"/>
    </source>
</evidence>
<dbReference type="InterPro" id="IPR001506">
    <property type="entry name" value="Peptidase_M12A"/>
</dbReference>
<protein>
    <recommendedName>
        <fullName evidence="1">Peptidase M12A domain-containing protein</fullName>
    </recommendedName>
</protein>
<reference evidence="2 3" key="1">
    <citation type="submission" date="2020-09" db="EMBL/GenBank/DDBJ databases">
        <title>Draft genome of Gelidibacter salicanalis PAMC21136.</title>
        <authorList>
            <person name="Park H."/>
        </authorList>
    </citation>
    <scope>NUCLEOTIDE SEQUENCE [LARGE SCALE GENOMIC DNA]</scope>
    <source>
        <strain evidence="2 3">PAMC21136</strain>
    </source>
</reference>
<dbReference type="Proteomes" id="UP000662373">
    <property type="component" value="Unassembled WGS sequence"/>
</dbReference>
<dbReference type="InterPro" id="IPR024079">
    <property type="entry name" value="MetalloPept_cat_dom_sf"/>
</dbReference>
<organism evidence="2 3">
    <name type="scientific">Gelidibacter salicanalis</name>
    <dbReference type="NCBI Taxonomy" id="291193"/>
    <lineage>
        <taxon>Bacteria</taxon>
        <taxon>Pseudomonadati</taxon>
        <taxon>Bacteroidota</taxon>
        <taxon>Flavobacteriia</taxon>
        <taxon>Flavobacteriales</taxon>
        <taxon>Flavobacteriaceae</taxon>
        <taxon>Gelidibacter</taxon>
    </lineage>
</organism>
<dbReference type="SUPFAM" id="SSF55486">
    <property type="entry name" value="Metalloproteases ('zincins'), catalytic domain"/>
    <property type="match status" value="1"/>
</dbReference>